<feature type="domain" description="Solute-binding protein family 5" evidence="2">
    <location>
        <begin position="122"/>
        <end position="514"/>
    </location>
</feature>
<dbReference type="PIRSF" id="PIRSF002741">
    <property type="entry name" value="MppA"/>
    <property type="match status" value="1"/>
</dbReference>
<dbReference type="EMBL" id="JBHSGR010000026">
    <property type="protein sequence ID" value="MFC4695663.1"/>
    <property type="molecule type" value="Genomic_DNA"/>
</dbReference>
<dbReference type="InterPro" id="IPR000914">
    <property type="entry name" value="SBP_5_dom"/>
</dbReference>
<protein>
    <submittedName>
        <fullName evidence="3">ABC transporter substrate-binding protein</fullName>
    </submittedName>
</protein>
<dbReference type="PANTHER" id="PTHR30290:SF83">
    <property type="entry name" value="ABC TRANSPORTER SUBSTRATE-BINDING PROTEIN"/>
    <property type="match status" value="1"/>
</dbReference>
<reference evidence="4" key="1">
    <citation type="journal article" date="2019" name="Int. J. Syst. Evol. Microbiol.">
        <title>The Global Catalogue of Microorganisms (GCM) 10K type strain sequencing project: providing services to taxonomists for standard genome sequencing and annotation.</title>
        <authorList>
            <consortium name="The Broad Institute Genomics Platform"/>
            <consortium name="The Broad Institute Genome Sequencing Center for Infectious Disease"/>
            <person name="Wu L."/>
            <person name="Ma J."/>
        </authorList>
    </citation>
    <scope>NUCLEOTIDE SEQUENCE [LARGE SCALE GENOMIC DNA]</scope>
    <source>
        <strain evidence="4">CCUG 62763</strain>
    </source>
</reference>
<comment type="caution">
    <text evidence="3">The sequence shown here is derived from an EMBL/GenBank/DDBJ whole genome shotgun (WGS) entry which is preliminary data.</text>
</comment>
<dbReference type="InterPro" id="IPR030678">
    <property type="entry name" value="Peptide/Ni-bd"/>
</dbReference>
<dbReference type="Gene3D" id="3.40.190.10">
    <property type="entry name" value="Periplasmic binding protein-like II"/>
    <property type="match status" value="1"/>
</dbReference>
<organism evidence="3 4">
    <name type="scientific">Geodermatophilus arenarius</name>
    <dbReference type="NCBI Taxonomy" id="1137990"/>
    <lineage>
        <taxon>Bacteria</taxon>
        <taxon>Bacillati</taxon>
        <taxon>Actinomycetota</taxon>
        <taxon>Actinomycetes</taxon>
        <taxon>Geodermatophilales</taxon>
        <taxon>Geodermatophilaceae</taxon>
        <taxon>Geodermatophilus</taxon>
    </lineage>
</organism>
<dbReference type="RefSeq" id="WP_387992970.1">
    <property type="nucleotide sequence ID" value="NZ_JBHSGR010000026.1"/>
</dbReference>
<name>A0ABV9LNE9_9ACTN</name>
<dbReference type="PANTHER" id="PTHR30290">
    <property type="entry name" value="PERIPLASMIC BINDING COMPONENT OF ABC TRANSPORTER"/>
    <property type="match status" value="1"/>
</dbReference>
<feature type="region of interest" description="Disordered" evidence="1">
    <location>
        <begin position="395"/>
        <end position="421"/>
    </location>
</feature>
<dbReference type="InterPro" id="IPR039424">
    <property type="entry name" value="SBP_5"/>
</dbReference>
<dbReference type="Proteomes" id="UP001596025">
    <property type="component" value="Unassembled WGS sequence"/>
</dbReference>
<sequence>MDSTLQGPARSRGRRLPEWLRGTPGRVLGLALVVLLVVAVAVSCSGGGDGDSGVPVLGDGPDAGVDGVRAPSDATGGTLRVVTSEVDSLDPQRSYQPGVWNLMRLYTRTLVTYASEPGRTGELVPDLATDLGTTPDGGLSWTFTLEQGARFENGRAITSRDVKYGIERSFASDVVVGGPTYVVDLLDDPENPYAGPYQDETPGRLGLAAIETPDDATITFRLRSAQPDFPYVLALPSSSPVPIENDTGAAYGSDPVSSGPYAVTTVDAATGIVLDRNPQWDPAADEVRTALPDRVVVRTGLSTLERDQELLAGSADVDVSGAGLHAATAARLAEGAGGDVPLTDRVDDLTTGAVRLLALPTDVAPMNDPNCRAAVAAAIDRGAVQEVAGGADNAVRTSQLWPRSLGGGPEDPDPGPDPDAAREALAACGQPDGFRTVLAVPDAQASVAVAEEVVAQLAEVGITAELRPLPATSFYATDVGSPDNVARNGFGIVLATWTADFPTPGSFLVPLVDGRSVSLVGNTNYARLTDPAISGLVDAARAAADPEAARGAWREVATAAGGTGAYVPLVETRVQLLAGQRLRNGLVMEPYAGHDLATAGVR</sequence>
<keyword evidence="4" id="KW-1185">Reference proteome</keyword>
<evidence type="ECO:0000313" key="4">
    <source>
        <dbReference type="Proteomes" id="UP001596025"/>
    </source>
</evidence>
<gene>
    <name evidence="3" type="ORF">ACFO3M_19835</name>
</gene>
<dbReference type="SUPFAM" id="SSF53850">
    <property type="entry name" value="Periplasmic binding protein-like II"/>
    <property type="match status" value="1"/>
</dbReference>
<evidence type="ECO:0000256" key="1">
    <source>
        <dbReference type="SAM" id="MobiDB-lite"/>
    </source>
</evidence>
<accession>A0ABV9LNE9</accession>
<evidence type="ECO:0000259" key="2">
    <source>
        <dbReference type="Pfam" id="PF00496"/>
    </source>
</evidence>
<proteinExistence type="predicted"/>
<dbReference type="Gene3D" id="3.10.105.10">
    <property type="entry name" value="Dipeptide-binding Protein, Domain 3"/>
    <property type="match status" value="1"/>
</dbReference>
<dbReference type="CDD" id="cd08506">
    <property type="entry name" value="PBP2_clavulanate_OppA2"/>
    <property type="match status" value="1"/>
</dbReference>
<dbReference type="Pfam" id="PF00496">
    <property type="entry name" value="SBP_bac_5"/>
    <property type="match status" value="1"/>
</dbReference>
<evidence type="ECO:0000313" key="3">
    <source>
        <dbReference type="EMBL" id="MFC4695663.1"/>
    </source>
</evidence>